<accession>A0ABX8ZC13</accession>
<dbReference type="Pfam" id="PF10728">
    <property type="entry name" value="DUF2520"/>
    <property type="match status" value="1"/>
</dbReference>
<dbReference type="PANTHER" id="PTHR40459:SF1">
    <property type="entry name" value="CONSERVED HYPOTHETICAL ALANINE AND LEUCINE RICH PROTEIN"/>
    <property type="match status" value="1"/>
</dbReference>
<feature type="domain" description="DUF2520" evidence="2">
    <location>
        <begin position="136"/>
        <end position="261"/>
    </location>
</feature>
<evidence type="ECO:0000259" key="2">
    <source>
        <dbReference type="Pfam" id="PF10728"/>
    </source>
</evidence>
<evidence type="ECO:0000259" key="1">
    <source>
        <dbReference type="Pfam" id="PF10727"/>
    </source>
</evidence>
<dbReference type="Gene3D" id="3.40.50.720">
    <property type="entry name" value="NAD(P)-binding Rossmann-like Domain"/>
    <property type="match status" value="1"/>
</dbReference>
<dbReference type="InterPro" id="IPR036291">
    <property type="entry name" value="NAD(P)-bd_dom_sf"/>
</dbReference>
<dbReference type="SUPFAM" id="SSF48179">
    <property type="entry name" value="6-phosphogluconate dehydrogenase C-terminal domain-like"/>
    <property type="match status" value="1"/>
</dbReference>
<dbReference type="InterPro" id="IPR008927">
    <property type="entry name" value="6-PGluconate_DH-like_C_sf"/>
</dbReference>
<sequence>MKTLNVIGPGRLGQSLARLAVDSGQYQIGGVLARSEQSAAKALAFIGAGQVCLQLADLPPADLWLLAVPDSSIAAVAVELAAAQVVKTGDVVFHASGALEANILAPLQAQGALIASLHPAFSFADPARAVLTFFGTPCAIEGNAAACKLLNQFAQAIGGVPFALAEGGKGAYHAALSMAANYLVTLADLSLKTAHQAGIAPEMANSLVLGLMQQTLHNIQALGPAVALTGPIVRGDAGTVQRHLEVVGENQQAPYRVMGLATLSLAGDRVSPEQARQLKTALTQAEHALCTSGN</sequence>
<reference evidence="3 4" key="1">
    <citation type="submission" date="2021-08" db="EMBL/GenBank/DDBJ databases">
        <title>complete genome sequencing of Deefgea sp. D25.</title>
        <authorList>
            <person name="Bae J.-W."/>
            <person name="Gim D.-H."/>
        </authorList>
    </citation>
    <scope>NUCLEOTIDE SEQUENCE [LARGE SCALE GENOMIC DNA]</scope>
    <source>
        <strain evidence="3 4">D25</strain>
    </source>
</reference>
<dbReference type="PANTHER" id="PTHR40459">
    <property type="entry name" value="CONSERVED HYPOTHETICAL ALANINE AND LEUCINE RICH PROTEIN"/>
    <property type="match status" value="1"/>
</dbReference>
<dbReference type="Proteomes" id="UP000825679">
    <property type="component" value="Chromosome"/>
</dbReference>
<dbReference type="Gene3D" id="1.10.1040.20">
    <property type="entry name" value="ProC-like, C-terminal domain"/>
    <property type="match status" value="1"/>
</dbReference>
<dbReference type="EMBL" id="CP081150">
    <property type="protein sequence ID" value="QZA78409.1"/>
    <property type="molecule type" value="Genomic_DNA"/>
</dbReference>
<organism evidence="3 4">
    <name type="scientific">Deefgea tanakiae</name>
    <dbReference type="NCBI Taxonomy" id="2865840"/>
    <lineage>
        <taxon>Bacteria</taxon>
        <taxon>Pseudomonadati</taxon>
        <taxon>Pseudomonadota</taxon>
        <taxon>Betaproteobacteria</taxon>
        <taxon>Neisseriales</taxon>
        <taxon>Chitinibacteraceae</taxon>
        <taxon>Deefgea</taxon>
    </lineage>
</organism>
<evidence type="ECO:0000313" key="4">
    <source>
        <dbReference type="Proteomes" id="UP000825679"/>
    </source>
</evidence>
<feature type="domain" description="Putative oxidoreductase/dehydrogenase Rossmann-like" evidence="1">
    <location>
        <begin position="5"/>
        <end position="119"/>
    </location>
</feature>
<name>A0ABX8ZC13_9NEIS</name>
<proteinExistence type="predicted"/>
<protein>
    <submittedName>
        <fullName evidence="3">DUF2520 domain-containing protein</fullName>
    </submittedName>
</protein>
<evidence type="ECO:0000313" key="3">
    <source>
        <dbReference type="EMBL" id="QZA78409.1"/>
    </source>
</evidence>
<dbReference type="InterPro" id="IPR018931">
    <property type="entry name" value="DUF2520"/>
</dbReference>
<gene>
    <name evidence="3" type="ORF">K4H28_03055</name>
</gene>
<dbReference type="InterPro" id="IPR019665">
    <property type="entry name" value="OxRdtase/DH_put_Rossmann_dom"/>
</dbReference>
<dbReference type="SUPFAM" id="SSF51735">
    <property type="entry name" value="NAD(P)-binding Rossmann-fold domains"/>
    <property type="match status" value="1"/>
</dbReference>
<keyword evidence="4" id="KW-1185">Reference proteome</keyword>
<dbReference type="Pfam" id="PF10727">
    <property type="entry name" value="Rossmann-like"/>
    <property type="match status" value="1"/>
</dbReference>
<dbReference type="InterPro" id="IPR037108">
    <property type="entry name" value="TM1727-like_C_sf"/>
</dbReference>